<organism evidence="3 4">
    <name type="scientific">Spectribacter acetivorans</name>
    <dbReference type="NCBI Taxonomy" id="3075603"/>
    <lineage>
        <taxon>Bacteria</taxon>
        <taxon>Pseudomonadati</taxon>
        <taxon>Pseudomonadota</taxon>
        <taxon>Gammaproteobacteria</taxon>
        <taxon>Salinisphaerales</taxon>
        <taxon>Salinisphaeraceae</taxon>
        <taxon>Spectribacter</taxon>
    </lineage>
</organism>
<dbReference type="InterPro" id="IPR011979">
    <property type="entry name" value="Antitox_Xre"/>
</dbReference>
<dbReference type="NCBIfam" id="TIGR02293">
    <property type="entry name" value="TAS_TIGR02293"/>
    <property type="match status" value="1"/>
</dbReference>
<dbReference type="InterPro" id="IPR024467">
    <property type="entry name" value="Xre/MbcA/ParS-like_toxin-bd"/>
</dbReference>
<accession>A0ABU3B7Z2</accession>
<dbReference type="Proteomes" id="UP001259982">
    <property type="component" value="Unassembled WGS sequence"/>
</dbReference>
<dbReference type="InterPro" id="IPR046847">
    <property type="entry name" value="Xre-like_HTH"/>
</dbReference>
<proteinExistence type="predicted"/>
<protein>
    <submittedName>
        <fullName evidence="3">Antitoxin Xre/MbcA/ParS toxin-binding domain-containing protein</fullName>
    </submittedName>
</protein>
<feature type="domain" description="Antitoxin Xre-like helix-turn-helix" evidence="2">
    <location>
        <begin position="27"/>
        <end position="86"/>
    </location>
</feature>
<name>A0ABU3B7Z2_9GAMM</name>
<sequence length="144" mass="16142">METQTEAHSVASILGLHEREFDNPLMLIKQIEQGFPTSVVDRVKSAMMLADHQINELFVKGTTLDRRRKSGRLNSVESQKFERAARVLAAAEDVFQDQHTAREFLKRPHMFLDGQKPFDVAVGTDIGASMVEDILGRLKYGSAA</sequence>
<gene>
    <name evidence="3" type="ORF">RM531_08880</name>
</gene>
<evidence type="ECO:0000259" key="2">
    <source>
        <dbReference type="Pfam" id="PF20432"/>
    </source>
</evidence>
<comment type="caution">
    <text evidence="3">The sequence shown here is derived from an EMBL/GenBank/DDBJ whole genome shotgun (WGS) entry which is preliminary data.</text>
</comment>
<dbReference type="Pfam" id="PF20432">
    <property type="entry name" value="Xre-like-HTH"/>
    <property type="match status" value="1"/>
</dbReference>
<dbReference type="EMBL" id="JAVRHY010000006">
    <property type="protein sequence ID" value="MDT0618592.1"/>
    <property type="molecule type" value="Genomic_DNA"/>
</dbReference>
<evidence type="ECO:0000313" key="4">
    <source>
        <dbReference type="Proteomes" id="UP001259982"/>
    </source>
</evidence>
<dbReference type="RefSeq" id="WP_311658736.1">
    <property type="nucleotide sequence ID" value="NZ_JAVRHY010000006.1"/>
</dbReference>
<reference evidence="3 4" key="1">
    <citation type="submission" date="2023-09" db="EMBL/GenBank/DDBJ databases">
        <authorList>
            <person name="Rey-Velasco X."/>
        </authorList>
    </citation>
    <scope>NUCLEOTIDE SEQUENCE [LARGE SCALE GENOMIC DNA]</scope>
    <source>
        <strain evidence="3 4">P385</strain>
    </source>
</reference>
<evidence type="ECO:0000313" key="3">
    <source>
        <dbReference type="EMBL" id="MDT0618592.1"/>
    </source>
</evidence>
<feature type="domain" description="Antitoxin Xre/MbcA/ParS-like toxin-binding" evidence="1">
    <location>
        <begin position="90"/>
        <end position="141"/>
    </location>
</feature>
<keyword evidence="4" id="KW-1185">Reference proteome</keyword>
<dbReference type="Pfam" id="PF09722">
    <property type="entry name" value="Xre_MbcA_ParS_C"/>
    <property type="match status" value="1"/>
</dbReference>
<evidence type="ECO:0000259" key="1">
    <source>
        <dbReference type="Pfam" id="PF09722"/>
    </source>
</evidence>